<dbReference type="Proteomes" id="UP000297385">
    <property type="component" value="Unassembled WGS sequence"/>
</dbReference>
<protein>
    <submittedName>
        <fullName evidence="1">Uncharacterized protein</fullName>
    </submittedName>
</protein>
<dbReference type="EMBL" id="SNVI01000004">
    <property type="protein sequence ID" value="TFE38138.1"/>
    <property type="molecule type" value="Genomic_DNA"/>
</dbReference>
<proteinExistence type="predicted"/>
<gene>
    <name evidence="1" type="ORF">E2553_37805</name>
</gene>
<evidence type="ECO:0000313" key="2">
    <source>
        <dbReference type="Proteomes" id="UP000297385"/>
    </source>
</evidence>
<name>A0A4Y8ML57_9BURK</name>
<dbReference type="RefSeq" id="WP_134465784.1">
    <property type="nucleotide sequence ID" value="NZ_JBHMFL010000070.1"/>
</dbReference>
<accession>A0A4Y8ML57</accession>
<sequence>MKHDTRLANFPFTRQQHVFVTVWFNMTHAYSLDSHRVRVMHALNILEELMRVTGYAHAKAEDRAMIGREAIGILSVEAVLRRERFAAPTKVMHALLEKVYGQHAEKGGADRLAALLDSHLREYIALLSAHYLDELFAGLHAALLDPDARGEPEQFNEIRSMCGALLSYLLARGQSLEGLFQLYRQVLVPVKASNKPYVFAQRFDLLRRIVTSPITSWRAYFAVDGITDVAAFPDHIGDIRFVRQLPGEVAGLRNMNERPRRLYATGEIEAVDMRAAGQLLHEQINRVLDLVRFEYDHANISVADDFAACRSGGGYWRVLPIPKVVPNPRAAVSGEELHRFAGNVSRLVTGERFSQEGRDRVLAAFRLYRTGADTTNFENKLVNWWTGLEQLAKGAGGTSSIGGAVESSLTPVLMGVSIANHIGAYREVLLEQSIELVDPGDGQPIALKELDLAQLYTVLAQPAHRQTINARLRDLPLTQMRFDQFMGFLASPTDMKTFLARVEQGLRWHLQRIWRARCDIVHSAGRMINIALLCANLEAYLKSVLTALLAAFGRIPTLASPTEFFIRAEHSYASARDALGRGDAGALKMFLKELKPQ</sequence>
<dbReference type="GeneID" id="97310054"/>
<reference evidence="1 2" key="1">
    <citation type="submission" date="2019-03" db="EMBL/GenBank/DDBJ databases">
        <title>Complete Genome Sequence of Paraburkholderia dipogonis ICMP 19430T, a Nitrogen-fixing Symbiont of the South African Invasive Legume Dipogon lignosus in New Zealand.</title>
        <authorList>
            <person name="De Meyer S.E."/>
        </authorList>
    </citation>
    <scope>NUCLEOTIDE SEQUENCE [LARGE SCALE GENOMIC DNA]</scope>
    <source>
        <strain evidence="1 2">ICMP 19430</strain>
    </source>
</reference>
<organism evidence="1 2">
    <name type="scientific">Paraburkholderia dipogonis</name>
    <dbReference type="NCBI Taxonomy" id="1211383"/>
    <lineage>
        <taxon>Bacteria</taxon>
        <taxon>Pseudomonadati</taxon>
        <taxon>Pseudomonadota</taxon>
        <taxon>Betaproteobacteria</taxon>
        <taxon>Burkholderiales</taxon>
        <taxon>Burkholderiaceae</taxon>
        <taxon>Paraburkholderia</taxon>
    </lineage>
</organism>
<evidence type="ECO:0000313" key="1">
    <source>
        <dbReference type="EMBL" id="TFE38138.1"/>
    </source>
</evidence>
<comment type="caution">
    <text evidence="1">The sequence shown here is derived from an EMBL/GenBank/DDBJ whole genome shotgun (WGS) entry which is preliminary data.</text>
</comment>
<dbReference type="AlphaFoldDB" id="A0A4Y8ML57"/>